<dbReference type="STRING" id="390235.PputW619_0215"/>
<sequence length="80" mass="9114" precursor="true">MKPPRWRRWNKKPAALSPTVVARPRCATGPGEVLGIEGIIGEVQTALTKLQRFRRQSRESLLLQKPTLIKKGGFLSWLHR</sequence>
<reference evidence="1" key="1">
    <citation type="submission" date="2008-02" db="EMBL/GenBank/DDBJ databases">
        <title>Complete sequence of Psuedomonas putida W619.</title>
        <authorList>
            <consortium name="US DOE Joint Genome Institute"/>
            <person name="Copeland A."/>
            <person name="Lucas S."/>
            <person name="Lapidus A."/>
            <person name="Barry K."/>
            <person name="Detter J.C."/>
            <person name="Glavina del Rio T."/>
            <person name="Dalin E."/>
            <person name="Tice H."/>
            <person name="Pitluck S."/>
            <person name="Chain P."/>
            <person name="Malfatti S."/>
            <person name="Shin M."/>
            <person name="Vergez L."/>
            <person name="Schmutz J."/>
            <person name="Larimer F."/>
            <person name="Land M."/>
            <person name="Hauser L."/>
            <person name="Kyrpides N."/>
            <person name="Kim E."/>
            <person name="Taghavi S."/>
            <person name="Vangronsveld D."/>
            <person name="van der Lelie D."/>
            <person name="Richardson P."/>
        </authorList>
    </citation>
    <scope>NUCLEOTIDE SEQUENCE</scope>
    <source>
        <strain evidence="1">W619</strain>
    </source>
</reference>
<dbReference type="AlphaFoldDB" id="B1J4Q8"/>
<name>B1J4Q8_PSEPW</name>
<dbReference type="KEGG" id="ppw:PputW619_0215"/>
<accession>B1J4Q8</accession>
<dbReference type="EMBL" id="CP000949">
    <property type="protein sequence ID" value="ACA70721.1"/>
    <property type="molecule type" value="Genomic_DNA"/>
</dbReference>
<gene>
    <name evidence="1" type="ordered locus">PputW619_0215</name>
</gene>
<evidence type="ECO:0000313" key="1">
    <source>
        <dbReference type="EMBL" id="ACA70721.1"/>
    </source>
</evidence>
<protein>
    <submittedName>
        <fullName evidence="1">Uncharacterized protein</fullName>
    </submittedName>
</protein>
<dbReference type="HOGENOM" id="CLU_2587085_0_0_6"/>
<organism evidence="1">
    <name type="scientific">Pseudomonas putida (strain W619)</name>
    <dbReference type="NCBI Taxonomy" id="390235"/>
    <lineage>
        <taxon>Bacteria</taxon>
        <taxon>Pseudomonadati</taxon>
        <taxon>Pseudomonadota</taxon>
        <taxon>Gammaproteobacteria</taxon>
        <taxon>Pseudomonadales</taxon>
        <taxon>Pseudomonadaceae</taxon>
        <taxon>Pseudomonas</taxon>
    </lineage>
</organism>
<proteinExistence type="predicted"/>